<sequence>MTTMSLRLTFLLAVLACHDVLTAPAAESNRSSALAISEKGDVGDFGHGRVLWVPTDDSSQRYFQDRTTTGQEVALGEDMNASRRPHHVMETSKEEDPKIRSVKKRSIKSISTWGSNPYFLGKRYNRAFWTARGKKNARDVALSSPEIESNHPYYDTQDNPTYGSSGDFYSHPSKEFVDGEDIVGLEGWNDLSEAIRKMNMIPVTDKRRSGLFWAARGKRQNEDAPDEYDFEANNEKRYIKELNPKMHQAFAKFQSGDNPQFWMSRGRRFWAARGKKTVDPSTFNRLARLVNSGNADNYYDLEPTGESEHTPEPQWGYGDWSDSELSGPPIFWAVRGKKSSVAMFDDMNSPSDPSKQEAFQNSEMEKKSTNQFASALSHLRSRGFETPNFWANRGRKNFWAARGKRDLSLNDGKF</sequence>
<evidence type="ECO:0000256" key="2">
    <source>
        <dbReference type="SAM" id="SignalP"/>
    </source>
</evidence>
<dbReference type="KEGG" id="hazt:108666757"/>
<keyword evidence="2" id="KW-0732">Signal</keyword>
<reference evidence="4" key="1">
    <citation type="submission" date="2025-08" db="UniProtKB">
        <authorList>
            <consortium name="RefSeq"/>
        </authorList>
    </citation>
    <scope>IDENTIFICATION</scope>
    <source>
        <tissue evidence="4">Whole organism</tissue>
    </source>
</reference>
<feature type="signal peptide" evidence="2">
    <location>
        <begin position="1"/>
        <end position="22"/>
    </location>
</feature>
<keyword evidence="3" id="KW-1185">Reference proteome</keyword>
<accession>A0A8B7N5L5</accession>
<protein>
    <submittedName>
        <fullName evidence="4">Uncharacterized protein LOC108666757</fullName>
    </submittedName>
</protein>
<dbReference type="GeneID" id="108666757"/>
<gene>
    <name evidence="4" type="primary">LOC108666757</name>
</gene>
<feature type="compositionally biased region" description="Polar residues" evidence="1">
    <location>
        <begin position="348"/>
        <end position="362"/>
    </location>
</feature>
<name>A0A8B7N5L5_HYAAZ</name>
<evidence type="ECO:0000313" key="3">
    <source>
        <dbReference type="Proteomes" id="UP000694843"/>
    </source>
</evidence>
<evidence type="ECO:0000256" key="1">
    <source>
        <dbReference type="SAM" id="MobiDB-lite"/>
    </source>
</evidence>
<feature type="region of interest" description="Disordered" evidence="1">
    <location>
        <begin position="348"/>
        <end position="372"/>
    </location>
</feature>
<feature type="chain" id="PRO_5034578714" evidence="2">
    <location>
        <begin position="23"/>
        <end position="414"/>
    </location>
</feature>
<dbReference type="OrthoDB" id="10540726at2759"/>
<dbReference type="RefSeq" id="XP_018009172.1">
    <property type="nucleotide sequence ID" value="XM_018153683.2"/>
</dbReference>
<evidence type="ECO:0000313" key="4">
    <source>
        <dbReference type="RefSeq" id="XP_018009172.1"/>
    </source>
</evidence>
<dbReference type="AlphaFoldDB" id="A0A8B7N5L5"/>
<proteinExistence type="predicted"/>
<organism evidence="3 4">
    <name type="scientific">Hyalella azteca</name>
    <name type="common">Amphipod</name>
    <dbReference type="NCBI Taxonomy" id="294128"/>
    <lineage>
        <taxon>Eukaryota</taxon>
        <taxon>Metazoa</taxon>
        <taxon>Ecdysozoa</taxon>
        <taxon>Arthropoda</taxon>
        <taxon>Crustacea</taxon>
        <taxon>Multicrustacea</taxon>
        <taxon>Malacostraca</taxon>
        <taxon>Eumalacostraca</taxon>
        <taxon>Peracarida</taxon>
        <taxon>Amphipoda</taxon>
        <taxon>Senticaudata</taxon>
        <taxon>Talitrida</taxon>
        <taxon>Talitroidea</taxon>
        <taxon>Hyalellidae</taxon>
        <taxon>Hyalella</taxon>
    </lineage>
</organism>
<dbReference type="Proteomes" id="UP000694843">
    <property type="component" value="Unplaced"/>
</dbReference>